<feature type="compositionally biased region" description="Polar residues" evidence="8">
    <location>
        <begin position="1"/>
        <end position="18"/>
    </location>
</feature>
<reference evidence="10 11" key="1">
    <citation type="submission" date="2017-03" db="EMBL/GenBank/DDBJ databases">
        <title>Genomes of endolithic fungi from Antarctica.</title>
        <authorList>
            <person name="Coleine C."/>
            <person name="Masonjones S."/>
            <person name="Stajich J.E."/>
        </authorList>
    </citation>
    <scope>NUCLEOTIDE SEQUENCE [LARGE SCALE GENOMIC DNA]</scope>
    <source>
        <strain evidence="10 11">CCFEE 6314</strain>
    </source>
</reference>
<dbReference type="EMBL" id="NAJM01000023">
    <property type="protein sequence ID" value="RVX70484.1"/>
    <property type="molecule type" value="Genomic_DNA"/>
</dbReference>
<comment type="function">
    <text evidence="7">Autophagy-specific protein that functions in response to autophagy-inducing signals as a scaffold to recruit other ATG proteins to organize preautophagosomal structure (PAS) formation. Modulates the timing and magnitude of the autophagy response, such as the size of the sequestering vesicles. Plays particularly a role in pexophagy and nucleophagy.</text>
</comment>
<dbReference type="PANTHER" id="PTHR28005">
    <property type="entry name" value="AUTOPHAGY-RELATED PROTEIN 17"/>
    <property type="match status" value="1"/>
</dbReference>
<dbReference type="GO" id="GO:0034045">
    <property type="term" value="C:phagophore assembly site membrane"/>
    <property type="evidence" value="ECO:0007669"/>
    <property type="project" value="UniProtKB-SubCell"/>
</dbReference>
<organism evidence="10 11">
    <name type="scientific">Exophiala mesophila</name>
    <name type="common">Black yeast-like fungus</name>
    <dbReference type="NCBI Taxonomy" id="212818"/>
    <lineage>
        <taxon>Eukaryota</taxon>
        <taxon>Fungi</taxon>
        <taxon>Dikarya</taxon>
        <taxon>Ascomycota</taxon>
        <taxon>Pezizomycotina</taxon>
        <taxon>Eurotiomycetes</taxon>
        <taxon>Chaetothyriomycetidae</taxon>
        <taxon>Chaetothyriales</taxon>
        <taxon>Herpotrichiellaceae</taxon>
        <taxon>Exophiala</taxon>
    </lineage>
</organism>
<feature type="region of interest" description="Disordered" evidence="8">
    <location>
        <begin position="133"/>
        <end position="152"/>
    </location>
</feature>
<gene>
    <name evidence="10" type="ORF">B0A52_05983</name>
</gene>
<dbReference type="VEuPathDB" id="FungiDB:PV10_06512"/>
<evidence type="ECO:0000259" key="9">
    <source>
        <dbReference type="Pfam" id="PF04108"/>
    </source>
</evidence>
<name>A0A438N421_EXOME</name>
<keyword evidence="4 7" id="KW-0072">Autophagy</keyword>
<proteinExistence type="inferred from homology"/>
<dbReference type="GO" id="GO:0030295">
    <property type="term" value="F:protein kinase activator activity"/>
    <property type="evidence" value="ECO:0007669"/>
    <property type="project" value="TreeGrafter"/>
</dbReference>
<accession>A0A438N421</accession>
<dbReference type="GO" id="GO:0060090">
    <property type="term" value="F:molecular adaptor activity"/>
    <property type="evidence" value="ECO:0007669"/>
    <property type="project" value="TreeGrafter"/>
</dbReference>
<evidence type="ECO:0000256" key="7">
    <source>
        <dbReference type="RuleBase" id="RU368080"/>
    </source>
</evidence>
<evidence type="ECO:0000313" key="11">
    <source>
        <dbReference type="Proteomes" id="UP000288859"/>
    </source>
</evidence>
<feature type="domain" description="Autophagy protein ATG17-like" evidence="9">
    <location>
        <begin position="41"/>
        <end position="450"/>
    </location>
</feature>
<sequence>MAQSPDYQSSPSPISSTHAHLPHTPPSVETLVEYLVSAKKSLGSFNLVHRATTILLETRTSLESTTALLAKTCYLRKSLAAQVKILRRVQFELEAAAQAIQHDFEAVIRELDDTDSRLHQYIQLLKDTQIEQAFNPPSPSGPGLSPHAPKETLHDFVDDKGIDTIKNAMKIAIDNAQAAHHDIDQSIHTLEEDLQSVSQVLHNRIDASGTESELQAPNISRTLEILETHAREMAQGLTSLARHFDQCVKALKHTEGGGEAVLQTMSDEDSLRGAMSQGLDDQMRDSTNPITEEERLELLQVVESDAAQVDEVVLELQDRNADMESHLERVSLWRERQESAYSDVITAYKLLDKIGSRLQSYVADTARHSSRWNQERAQIEDGINGMEQLCDHYANFLHAYDGLIVEVARRRAVRKHMERVVAEARERLDVLYEQDAKLRGDFRETQGEFLPSDIWAGINHLPARYSIDRLDDNDMGGGAAGAAESIPDLPRKTVEEALKRLKASGR</sequence>
<evidence type="ECO:0000256" key="1">
    <source>
        <dbReference type="ARBA" id="ARBA00006259"/>
    </source>
</evidence>
<dbReference type="GO" id="GO:0000045">
    <property type="term" value="P:autophagosome assembly"/>
    <property type="evidence" value="ECO:0007669"/>
    <property type="project" value="TreeGrafter"/>
</dbReference>
<evidence type="ECO:0000256" key="6">
    <source>
        <dbReference type="ARBA" id="ARBA00024948"/>
    </source>
</evidence>
<evidence type="ECO:0000313" key="10">
    <source>
        <dbReference type="EMBL" id="RVX70484.1"/>
    </source>
</evidence>
<dbReference type="InterPro" id="IPR007240">
    <property type="entry name" value="Atg17"/>
</dbReference>
<dbReference type="Pfam" id="PF04108">
    <property type="entry name" value="ATG17_like"/>
    <property type="match status" value="1"/>
</dbReference>
<dbReference type="PANTHER" id="PTHR28005:SF1">
    <property type="entry name" value="AUTOPHAGY-RELATED PROTEIN 17"/>
    <property type="match status" value="1"/>
</dbReference>
<evidence type="ECO:0000256" key="3">
    <source>
        <dbReference type="ARBA" id="ARBA00022490"/>
    </source>
</evidence>
<comment type="subcellular location">
    <subcellularLocation>
        <location evidence="7">Cytoplasm</location>
    </subcellularLocation>
    <subcellularLocation>
        <location evidence="7">Preautophagosomal structure membrane</location>
        <topology evidence="7">Peripheral membrane protein</topology>
    </subcellularLocation>
</comment>
<dbReference type="InterPro" id="IPR045326">
    <property type="entry name" value="ATG17-like_dom"/>
</dbReference>
<evidence type="ECO:0000256" key="5">
    <source>
        <dbReference type="ARBA" id="ARBA00023136"/>
    </source>
</evidence>
<comment type="caution">
    <text evidence="10">The sequence shown here is derived from an EMBL/GenBank/DDBJ whole genome shotgun (WGS) entry which is preliminary data.</text>
</comment>
<feature type="region of interest" description="Disordered" evidence="8">
    <location>
        <begin position="1"/>
        <end position="22"/>
    </location>
</feature>
<evidence type="ECO:0000256" key="8">
    <source>
        <dbReference type="SAM" id="MobiDB-lite"/>
    </source>
</evidence>
<evidence type="ECO:0000256" key="4">
    <source>
        <dbReference type="ARBA" id="ARBA00023006"/>
    </source>
</evidence>
<dbReference type="GO" id="GO:0000422">
    <property type="term" value="P:autophagy of mitochondrion"/>
    <property type="evidence" value="ECO:0007669"/>
    <property type="project" value="TreeGrafter"/>
</dbReference>
<dbReference type="GO" id="GO:0034727">
    <property type="term" value="P:piecemeal microautophagy of the nucleus"/>
    <property type="evidence" value="ECO:0007669"/>
    <property type="project" value="TreeGrafter"/>
</dbReference>
<evidence type="ECO:0000256" key="2">
    <source>
        <dbReference type="ARBA" id="ARBA00013806"/>
    </source>
</evidence>
<comment type="similarity">
    <text evidence="1 7">Belongs to the ATG17 family.</text>
</comment>
<comment type="function">
    <text evidence="6">Autophagy-specific protein that functions in response to autophagy-inducing signals as a scaffold to recruit other ATG proteins to organize pre-autophagosomal structure (PAS) formation. Modulates the timing and magnitude of the autophagy response, such as the size of the sequestering vesicles. Plays particularly a role in pexophagy and nucleophagy.</text>
</comment>
<dbReference type="OrthoDB" id="1937984at2759"/>
<protein>
    <recommendedName>
        <fullName evidence="2 7">Autophagy-related protein 17</fullName>
    </recommendedName>
</protein>
<keyword evidence="5" id="KW-0472">Membrane</keyword>
<keyword evidence="3 7" id="KW-0963">Cytoplasm</keyword>
<dbReference type="AlphaFoldDB" id="A0A438N421"/>
<dbReference type="GO" id="GO:1990316">
    <property type="term" value="C:Atg1/ULK1 kinase complex"/>
    <property type="evidence" value="ECO:0007669"/>
    <property type="project" value="TreeGrafter"/>
</dbReference>
<dbReference type="Proteomes" id="UP000288859">
    <property type="component" value="Unassembled WGS sequence"/>
</dbReference>